<dbReference type="Proteomes" id="UP001498421">
    <property type="component" value="Unassembled WGS sequence"/>
</dbReference>
<dbReference type="EMBL" id="JAZAVK010000142">
    <property type="protein sequence ID" value="KAK7419922.1"/>
    <property type="molecule type" value="Genomic_DNA"/>
</dbReference>
<protein>
    <recommendedName>
        <fullName evidence="3">Glucose N-acetyltransferase 1</fullName>
    </recommendedName>
</protein>
<comment type="caution">
    <text evidence="1">The sequence shown here is derived from an EMBL/GenBank/DDBJ whole genome shotgun (WGS) entry which is preliminary data.</text>
</comment>
<dbReference type="InterPro" id="IPR029044">
    <property type="entry name" value="Nucleotide-diphossugar_trans"/>
</dbReference>
<proteinExistence type="predicted"/>
<dbReference type="SUPFAM" id="SSF53448">
    <property type="entry name" value="Nucleotide-diphospho-sugar transferases"/>
    <property type="match status" value="1"/>
</dbReference>
<evidence type="ECO:0000313" key="1">
    <source>
        <dbReference type="EMBL" id="KAK7419922.1"/>
    </source>
</evidence>
<sequence length="258" mass="29930">MAYKWCRLAAAVAILTGLFVLVQFHRYDDHTQPATLFSGLTKPVLSEDEVDWSTFAYTQYVTNSAYLCNSVMFFEALHRLLSRADRVMMYPSEMLQSSDDSSSDARLLIRARDEYNVKLVPIAVQYGHGVDQSSSRDDYDMEIVNYLYRDSALIIPHRRYDMLTGEFRHDDHVMYLGSDREVWDPIGVYNELKLIHFSDWPLPKPWLHTPENLIETMQPKCTNSTGSSTYDCASRNIWNSFYSDFKNKRKEVCTLGPL</sequence>
<name>A0ABR1HFF6_9HYPO</name>
<reference evidence="1 2" key="1">
    <citation type="journal article" date="2025" name="Microbiol. Resour. Announc.">
        <title>Draft genome sequences for Neonectria magnoliae and Neonectria punicea, canker pathogens of Liriodendron tulipifera and Acer saccharum in West Virginia.</title>
        <authorList>
            <person name="Petronek H.M."/>
            <person name="Kasson M.T."/>
            <person name="Metheny A.M."/>
            <person name="Stauder C.M."/>
            <person name="Lovett B."/>
            <person name="Lynch S.C."/>
            <person name="Garnas J.R."/>
            <person name="Kasson L.R."/>
            <person name="Stajich J.E."/>
        </authorList>
    </citation>
    <scope>NUCLEOTIDE SEQUENCE [LARGE SCALE GENOMIC DNA]</scope>
    <source>
        <strain evidence="1 2">NRRL 64651</strain>
    </source>
</reference>
<accession>A0ABR1HFF6</accession>
<evidence type="ECO:0000313" key="2">
    <source>
        <dbReference type="Proteomes" id="UP001498421"/>
    </source>
</evidence>
<keyword evidence="2" id="KW-1185">Reference proteome</keyword>
<organism evidence="1 2">
    <name type="scientific">Neonectria magnoliae</name>
    <dbReference type="NCBI Taxonomy" id="2732573"/>
    <lineage>
        <taxon>Eukaryota</taxon>
        <taxon>Fungi</taxon>
        <taxon>Dikarya</taxon>
        <taxon>Ascomycota</taxon>
        <taxon>Pezizomycotina</taxon>
        <taxon>Sordariomycetes</taxon>
        <taxon>Hypocreomycetidae</taxon>
        <taxon>Hypocreales</taxon>
        <taxon>Nectriaceae</taxon>
        <taxon>Neonectria</taxon>
    </lineage>
</organism>
<gene>
    <name evidence="1" type="ORF">QQZ08_010625</name>
</gene>
<evidence type="ECO:0008006" key="3">
    <source>
        <dbReference type="Google" id="ProtNLM"/>
    </source>
</evidence>